<evidence type="ECO:0000313" key="8">
    <source>
        <dbReference type="EMBL" id="VAX12340.1"/>
    </source>
</evidence>
<dbReference type="SMART" id="SM00900">
    <property type="entry name" value="FMN_bind"/>
    <property type="match status" value="1"/>
</dbReference>
<evidence type="ECO:0000256" key="4">
    <source>
        <dbReference type="ARBA" id="ARBA00022643"/>
    </source>
</evidence>
<feature type="domain" description="FMN-binding" evidence="7">
    <location>
        <begin position="104"/>
        <end position="196"/>
    </location>
</feature>
<gene>
    <name evidence="8" type="ORF">MNBD_GAMMA24-1206</name>
</gene>
<proteinExistence type="inferred from homology"/>
<keyword evidence="6" id="KW-0472">Membrane</keyword>
<dbReference type="PANTHER" id="PTHR36118">
    <property type="entry name" value="ION-TRANSLOCATING OXIDOREDUCTASE COMPLEX SUBUNIT G"/>
    <property type="match status" value="1"/>
</dbReference>
<keyword evidence="6" id="KW-1133">Transmembrane helix</keyword>
<dbReference type="HAMAP" id="MF_00479">
    <property type="entry name" value="RsxG_RnfG"/>
    <property type="match status" value="1"/>
</dbReference>
<dbReference type="Pfam" id="PF04205">
    <property type="entry name" value="FMN_bind"/>
    <property type="match status" value="1"/>
</dbReference>
<evidence type="ECO:0000256" key="6">
    <source>
        <dbReference type="SAM" id="Phobius"/>
    </source>
</evidence>
<evidence type="ECO:0000256" key="1">
    <source>
        <dbReference type="ARBA" id="ARBA00022448"/>
    </source>
</evidence>
<keyword evidence="2" id="KW-0597">Phosphoprotein</keyword>
<sequence length="214" mass="23309">MSTPEQPSYRSRASYHGALLGGFAMLAAALLILGDISTRDAIAERQKEDVLASLSQVLPDNLHDNDLLANTLKIDGPDHKPMTVYRALKNSKVNAVAYTMTAQGYAGDIKVLISVKKNGEIAGVRILSHAETPGLGDKIELAKSHWVLRFNGRSFANLPESKWKVKKDGGFFDQFSGATITPRGVVHAVKKGLDFFALHNNELLHADSTKTVKE</sequence>
<protein>
    <submittedName>
        <fullName evidence="8">Electron transport complex protein RnfG</fullName>
    </submittedName>
</protein>
<keyword evidence="5" id="KW-0249">Electron transport</keyword>
<evidence type="ECO:0000259" key="7">
    <source>
        <dbReference type="SMART" id="SM00900"/>
    </source>
</evidence>
<dbReference type="NCBIfam" id="TIGR01947">
    <property type="entry name" value="rnfG"/>
    <property type="match status" value="1"/>
</dbReference>
<name>A0A3B1BNZ9_9ZZZZ</name>
<dbReference type="PIRSF" id="PIRSF006091">
    <property type="entry name" value="E_trnsport_RnfG"/>
    <property type="match status" value="1"/>
</dbReference>
<accession>A0A3B1BNZ9</accession>
<dbReference type="GO" id="GO:0005886">
    <property type="term" value="C:plasma membrane"/>
    <property type="evidence" value="ECO:0007669"/>
    <property type="project" value="InterPro"/>
</dbReference>
<organism evidence="8">
    <name type="scientific">hydrothermal vent metagenome</name>
    <dbReference type="NCBI Taxonomy" id="652676"/>
    <lineage>
        <taxon>unclassified sequences</taxon>
        <taxon>metagenomes</taxon>
        <taxon>ecological metagenomes</taxon>
    </lineage>
</organism>
<dbReference type="NCBIfam" id="NF002519">
    <property type="entry name" value="PRK01908.1"/>
    <property type="match status" value="1"/>
</dbReference>
<dbReference type="AlphaFoldDB" id="A0A3B1BNZ9"/>
<evidence type="ECO:0000256" key="5">
    <source>
        <dbReference type="ARBA" id="ARBA00022982"/>
    </source>
</evidence>
<dbReference type="PANTHER" id="PTHR36118:SF1">
    <property type="entry name" value="ION-TRANSLOCATING OXIDOREDUCTASE COMPLEX SUBUNIT G"/>
    <property type="match status" value="1"/>
</dbReference>
<dbReference type="GO" id="GO:0009055">
    <property type="term" value="F:electron transfer activity"/>
    <property type="evidence" value="ECO:0007669"/>
    <property type="project" value="InterPro"/>
</dbReference>
<dbReference type="InterPro" id="IPR007329">
    <property type="entry name" value="FMN-bd"/>
</dbReference>
<dbReference type="InterPro" id="IPR010209">
    <property type="entry name" value="Ion_transpt_RnfG/RsxG"/>
</dbReference>
<dbReference type="GO" id="GO:0022900">
    <property type="term" value="P:electron transport chain"/>
    <property type="evidence" value="ECO:0007669"/>
    <property type="project" value="InterPro"/>
</dbReference>
<feature type="transmembrane region" description="Helical" evidence="6">
    <location>
        <begin position="15"/>
        <end position="36"/>
    </location>
</feature>
<evidence type="ECO:0000256" key="2">
    <source>
        <dbReference type="ARBA" id="ARBA00022553"/>
    </source>
</evidence>
<keyword evidence="4" id="KW-0288">FMN</keyword>
<reference evidence="8" key="1">
    <citation type="submission" date="2018-06" db="EMBL/GenBank/DDBJ databases">
        <authorList>
            <person name="Zhirakovskaya E."/>
        </authorList>
    </citation>
    <scope>NUCLEOTIDE SEQUENCE</scope>
</reference>
<dbReference type="GO" id="GO:0010181">
    <property type="term" value="F:FMN binding"/>
    <property type="evidence" value="ECO:0007669"/>
    <property type="project" value="InterPro"/>
</dbReference>
<keyword evidence="6" id="KW-0812">Transmembrane</keyword>
<keyword evidence="3" id="KW-0285">Flavoprotein</keyword>
<dbReference type="EMBL" id="UOFZ01000034">
    <property type="protein sequence ID" value="VAX12340.1"/>
    <property type="molecule type" value="Genomic_DNA"/>
</dbReference>
<keyword evidence="1" id="KW-0813">Transport</keyword>
<evidence type="ECO:0000256" key="3">
    <source>
        <dbReference type="ARBA" id="ARBA00022630"/>
    </source>
</evidence>